<feature type="signal peptide" evidence="1">
    <location>
        <begin position="1"/>
        <end position="17"/>
    </location>
</feature>
<dbReference type="EMBL" id="JACIDT010000007">
    <property type="protein sequence ID" value="MBB3926656.1"/>
    <property type="molecule type" value="Genomic_DNA"/>
</dbReference>
<evidence type="ECO:0008006" key="4">
    <source>
        <dbReference type="Google" id="ProtNLM"/>
    </source>
</evidence>
<name>A0A7W6BGQ3_9SPHN</name>
<evidence type="ECO:0000256" key="1">
    <source>
        <dbReference type="SAM" id="SignalP"/>
    </source>
</evidence>
<organism evidence="2 3">
    <name type="scientific">Sphingobium jiangsuense</name>
    <dbReference type="NCBI Taxonomy" id="870476"/>
    <lineage>
        <taxon>Bacteria</taxon>
        <taxon>Pseudomonadati</taxon>
        <taxon>Pseudomonadota</taxon>
        <taxon>Alphaproteobacteria</taxon>
        <taxon>Sphingomonadales</taxon>
        <taxon>Sphingomonadaceae</taxon>
        <taxon>Sphingobium</taxon>
    </lineage>
</organism>
<comment type="caution">
    <text evidence="2">The sequence shown here is derived from an EMBL/GenBank/DDBJ whole genome shotgun (WGS) entry which is preliminary data.</text>
</comment>
<dbReference type="Proteomes" id="UP000571950">
    <property type="component" value="Unassembled WGS sequence"/>
</dbReference>
<keyword evidence="3" id="KW-1185">Reference proteome</keyword>
<gene>
    <name evidence="2" type="ORF">GGR43_002376</name>
</gene>
<evidence type="ECO:0000313" key="2">
    <source>
        <dbReference type="EMBL" id="MBB3926656.1"/>
    </source>
</evidence>
<evidence type="ECO:0000313" key="3">
    <source>
        <dbReference type="Proteomes" id="UP000571950"/>
    </source>
</evidence>
<protein>
    <recommendedName>
        <fullName evidence="4">C-type lysozyme inhibitor domain-containing protein</fullName>
    </recommendedName>
</protein>
<feature type="chain" id="PRO_5031066464" description="C-type lysozyme inhibitor domain-containing protein" evidence="1">
    <location>
        <begin position="18"/>
        <end position="127"/>
    </location>
</feature>
<reference evidence="2 3" key="1">
    <citation type="submission" date="2020-08" db="EMBL/GenBank/DDBJ databases">
        <title>Genomic Encyclopedia of Type Strains, Phase IV (KMG-IV): sequencing the most valuable type-strain genomes for metagenomic binning, comparative biology and taxonomic classification.</title>
        <authorList>
            <person name="Goeker M."/>
        </authorList>
    </citation>
    <scope>NUCLEOTIDE SEQUENCE [LARGE SCALE GENOMIC DNA]</scope>
    <source>
        <strain evidence="2 3">DSM 26189</strain>
    </source>
</reference>
<dbReference type="AlphaFoldDB" id="A0A7W6BGQ3"/>
<proteinExistence type="predicted"/>
<sequence>MKPYLSLIALPTLLALAACGNNEPEVVGGGPADPMADQLNNAAPVELPPMVKKSKTYRCKDSSLVYVDYMSDDKTVMLRTEKEGVATKLTADETGTTFKADGGWSLTGPEAEVTVEMPGKGSQSCKA</sequence>
<dbReference type="RefSeq" id="WP_188072153.1">
    <property type="nucleotide sequence ID" value="NZ_BSPS01000031.1"/>
</dbReference>
<dbReference type="PROSITE" id="PS51257">
    <property type="entry name" value="PROKAR_LIPOPROTEIN"/>
    <property type="match status" value="1"/>
</dbReference>
<accession>A0A7W6BGQ3</accession>
<keyword evidence="1" id="KW-0732">Signal</keyword>